<protein>
    <submittedName>
        <fullName evidence="8">Iron permease</fullName>
    </submittedName>
</protein>
<dbReference type="OrthoDB" id="3437016at2759"/>
<dbReference type="PANTHER" id="PTHR23501:SF102">
    <property type="entry name" value="DRUG TRANSPORTER, PUTATIVE (AFU_ORTHOLOGUE AFUA_3G08530)-RELATED"/>
    <property type="match status" value="1"/>
</dbReference>
<dbReference type="PANTHER" id="PTHR23501">
    <property type="entry name" value="MAJOR FACILITATOR SUPERFAMILY"/>
    <property type="match status" value="1"/>
</dbReference>
<evidence type="ECO:0000259" key="7">
    <source>
        <dbReference type="PROSITE" id="PS50850"/>
    </source>
</evidence>
<keyword evidence="2 6" id="KW-0812">Transmembrane</keyword>
<feature type="compositionally biased region" description="Basic and acidic residues" evidence="5">
    <location>
        <begin position="19"/>
        <end position="34"/>
    </location>
</feature>
<dbReference type="Gene3D" id="1.20.1250.20">
    <property type="entry name" value="MFS general substrate transporter like domains"/>
    <property type="match status" value="1"/>
</dbReference>
<feature type="transmembrane region" description="Helical" evidence="6">
    <location>
        <begin position="110"/>
        <end position="130"/>
    </location>
</feature>
<dbReference type="PROSITE" id="PS50850">
    <property type="entry name" value="MFS"/>
    <property type="match status" value="1"/>
</dbReference>
<dbReference type="InterPro" id="IPR020846">
    <property type="entry name" value="MFS_dom"/>
</dbReference>
<feature type="transmembrane region" description="Helical" evidence="6">
    <location>
        <begin position="199"/>
        <end position="221"/>
    </location>
</feature>
<gene>
    <name evidence="8" type="ORF">GLOTRDRAFT_105747</name>
</gene>
<dbReference type="Pfam" id="PF07690">
    <property type="entry name" value="MFS_1"/>
    <property type="match status" value="1"/>
</dbReference>
<feature type="transmembrane region" description="Helical" evidence="6">
    <location>
        <begin position="81"/>
        <end position="103"/>
    </location>
</feature>
<dbReference type="AlphaFoldDB" id="S7RMY3"/>
<feature type="transmembrane region" description="Helical" evidence="6">
    <location>
        <begin position="508"/>
        <end position="526"/>
    </location>
</feature>
<feature type="transmembrane region" description="Helical" evidence="6">
    <location>
        <begin position="306"/>
        <end position="326"/>
    </location>
</feature>
<keyword evidence="9" id="KW-1185">Reference proteome</keyword>
<feature type="transmembrane region" description="Helical" evidence="6">
    <location>
        <begin position="169"/>
        <end position="193"/>
    </location>
</feature>
<reference evidence="8 9" key="1">
    <citation type="journal article" date="2012" name="Science">
        <title>The Paleozoic origin of enzymatic lignin decomposition reconstructed from 31 fungal genomes.</title>
        <authorList>
            <person name="Floudas D."/>
            <person name="Binder M."/>
            <person name="Riley R."/>
            <person name="Barry K."/>
            <person name="Blanchette R.A."/>
            <person name="Henrissat B."/>
            <person name="Martinez A.T."/>
            <person name="Otillar R."/>
            <person name="Spatafora J.W."/>
            <person name="Yadav J.S."/>
            <person name="Aerts A."/>
            <person name="Benoit I."/>
            <person name="Boyd A."/>
            <person name="Carlson A."/>
            <person name="Copeland A."/>
            <person name="Coutinho P.M."/>
            <person name="de Vries R.P."/>
            <person name="Ferreira P."/>
            <person name="Findley K."/>
            <person name="Foster B."/>
            <person name="Gaskell J."/>
            <person name="Glotzer D."/>
            <person name="Gorecki P."/>
            <person name="Heitman J."/>
            <person name="Hesse C."/>
            <person name="Hori C."/>
            <person name="Igarashi K."/>
            <person name="Jurgens J.A."/>
            <person name="Kallen N."/>
            <person name="Kersten P."/>
            <person name="Kohler A."/>
            <person name="Kuees U."/>
            <person name="Kumar T.K.A."/>
            <person name="Kuo A."/>
            <person name="LaButti K."/>
            <person name="Larrondo L.F."/>
            <person name="Lindquist E."/>
            <person name="Ling A."/>
            <person name="Lombard V."/>
            <person name="Lucas S."/>
            <person name="Lundell T."/>
            <person name="Martin R."/>
            <person name="McLaughlin D.J."/>
            <person name="Morgenstern I."/>
            <person name="Morin E."/>
            <person name="Murat C."/>
            <person name="Nagy L.G."/>
            <person name="Nolan M."/>
            <person name="Ohm R.A."/>
            <person name="Patyshakuliyeva A."/>
            <person name="Rokas A."/>
            <person name="Ruiz-Duenas F.J."/>
            <person name="Sabat G."/>
            <person name="Salamov A."/>
            <person name="Samejima M."/>
            <person name="Schmutz J."/>
            <person name="Slot J.C."/>
            <person name="St John F."/>
            <person name="Stenlid J."/>
            <person name="Sun H."/>
            <person name="Sun S."/>
            <person name="Syed K."/>
            <person name="Tsang A."/>
            <person name="Wiebenga A."/>
            <person name="Young D."/>
            <person name="Pisabarro A."/>
            <person name="Eastwood D.C."/>
            <person name="Martin F."/>
            <person name="Cullen D."/>
            <person name="Grigoriev I.V."/>
            <person name="Hibbett D.S."/>
        </authorList>
    </citation>
    <scope>NUCLEOTIDE SEQUENCE [LARGE SCALE GENOMIC DNA]</scope>
    <source>
        <strain evidence="8 9">ATCC 11539</strain>
    </source>
</reference>
<keyword evidence="3 6" id="KW-1133">Transmembrane helix</keyword>
<feature type="compositionally biased region" description="Polar residues" evidence="5">
    <location>
        <begin position="1"/>
        <end position="17"/>
    </location>
</feature>
<evidence type="ECO:0000313" key="8">
    <source>
        <dbReference type="EMBL" id="EPQ55825.1"/>
    </source>
</evidence>
<dbReference type="eggNOG" id="KOG0254">
    <property type="taxonomic scope" value="Eukaryota"/>
</dbReference>
<dbReference type="PRINTS" id="PR01036">
    <property type="entry name" value="TCRTETB"/>
</dbReference>
<dbReference type="SUPFAM" id="SSF103473">
    <property type="entry name" value="MFS general substrate transporter"/>
    <property type="match status" value="1"/>
</dbReference>
<organism evidence="8 9">
    <name type="scientific">Gloeophyllum trabeum (strain ATCC 11539 / FP-39264 / Madison 617)</name>
    <name type="common">Brown rot fungus</name>
    <dbReference type="NCBI Taxonomy" id="670483"/>
    <lineage>
        <taxon>Eukaryota</taxon>
        <taxon>Fungi</taxon>
        <taxon>Dikarya</taxon>
        <taxon>Basidiomycota</taxon>
        <taxon>Agaricomycotina</taxon>
        <taxon>Agaricomycetes</taxon>
        <taxon>Gloeophyllales</taxon>
        <taxon>Gloeophyllaceae</taxon>
        <taxon>Gloeophyllum</taxon>
    </lineage>
</organism>
<evidence type="ECO:0000256" key="3">
    <source>
        <dbReference type="ARBA" id="ARBA00022989"/>
    </source>
</evidence>
<dbReference type="RefSeq" id="XP_007865856.1">
    <property type="nucleotide sequence ID" value="XM_007867665.1"/>
</dbReference>
<evidence type="ECO:0000256" key="4">
    <source>
        <dbReference type="ARBA" id="ARBA00023136"/>
    </source>
</evidence>
<dbReference type="Gene3D" id="1.20.1720.10">
    <property type="entry name" value="Multidrug resistance protein D"/>
    <property type="match status" value="1"/>
</dbReference>
<feature type="domain" description="Major facilitator superfamily (MFS) profile" evidence="7">
    <location>
        <begin position="47"/>
        <end position="490"/>
    </location>
</feature>
<keyword evidence="4 6" id="KW-0472">Membrane</keyword>
<name>S7RMY3_GLOTA</name>
<comment type="subcellular location">
    <subcellularLocation>
        <location evidence="1">Membrane</location>
        <topology evidence="1">Multi-pass membrane protein</topology>
    </subcellularLocation>
</comment>
<evidence type="ECO:0000256" key="5">
    <source>
        <dbReference type="SAM" id="MobiDB-lite"/>
    </source>
</evidence>
<feature type="region of interest" description="Disordered" evidence="5">
    <location>
        <begin position="1"/>
        <end position="34"/>
    </location>
</feature>
<evidence type="ECO:0000256" key="2">
    <source>
        <dbReference type="ARBA" id="ARBA00022692"/>
    </source>
</evidence>
<dbReference type="EMBL" id="KB469301">
    <property type="protein sequence ID" value="EPQ55825.1"/>
    <property type="molecule type" value="Genomic_DNA"/>
</dbReference>
<evidence type="ECO:0000256" key="1">
    <source>
        <dbReference type="ARBA" id="ARBA00004141"/>
    </source>
</evidence>
<dbReference type="KEGG" id="gtr:GLOTRDRAFT_105747"/>
<proteinExistence type="predicted"/>
<dbReference type="OMA" id="ILYEAKW"/>
<feature type="transmembrane region" description="Helical" evidence="6">
    <location>
        <begin position="136"/>
        <end position="157"/>
    </location>
</feature>
<feature type="transmembrane region" description="Helical" evidence="6">
    <location>
        <begin position="44"/>
        <end position="69"/>
    </location>
</feature>
<feature type="transmembrane region" description="Helical" evidence="6">
    <location>
        <begin position="346"/>
        <end position="366"/>
    </location>
</feature>
<feature type="transmembrane region" description="Helical" evidence="6">
    <location>
        <begin position="404"/>
        <end position="422"/>
    </location>
</feature>
<dbReference type="GO" id="GO:0022857">
    <property type="term" value="F:transmembrane transporter activity"/>
    <property type="evidence" value="ECO:0007669"/>
    <property type="project" value="InterPro"/>
</dbReference>
<evidence type="ECO:0000313" key="9">
    <source>
        <dbReference type="Proteomes" id="UP000030669"/>
    </source>
</evidence>
<dbReference type="Proteomes" id="UP000030669">
    <property type="component" value="Unassembled WGS sequence"/>
</dbReference>
<feature type="transmembrane region" description="Helical" evidence="6">
    <location>
        <begin position="241"/>
        <end position="259"/>
    </location>
</feature>
<dbReference type="InterPro" id="IPR036259">
    <property type="entry name" value="MFS_trans_sf"/>
</dbReference>
<feature type="transmembrane region" description="Helical" evidence="6">
    <location>
        <begin position="373"/>
        <end position="392"/>
    </location>
</feature>
<sequence>MESHDQPSGPSSQTVSISEEAKASQESVKVEPAQDTKPKRDWRFWMVFLCLTMAQFITALELSAVSTALPSIVAALKGDQFVWVGSAYTLATTAFVPLSGGLAETFGRKITMFGSIVIFAIGSALCGAATDMNFLIAGRTVQGLGGGGIASLCQIILSDMVPLRERGLYTGLIAMTFTIASGIGPVIGGALAQSGQWRWLFYLNIPICGLAAGLVLIFLNLRTPPGTLSEKLAKMDWTGNALVIAATTSCMIGLTWGGVQYQWSSYHILVPLILGLAGLAGFLVYEACIPNNPVVPYHLLSTRTALSGHLQTFLVFTIIQCLLYYIPVYFQACFSASPVASGVDVFGMAFALSPMTLVTGVTIAISRQYRPQLWLAWAMILVGTGLLSTMAYDTSRARAIGFQILTGAFLGSVCGAVFFPILAPIPIQSNARAIALYTFFRNFANIIGVTIGGTILQNELGTHLPAAFTARFPEGVASAYSAIPVIPTLEEPLKTQVRQAFGESLKPVWQFTIGVSGVGLLVSLLMKHLPLHTEVDKKWGIEDGKEVSVVPSMEKESSVA</sequence>
<dbReference type="GO" id="GO:0005886">
    <property type="term" value="C:plasma membrane"/>
    <property type="evidence" value="ECO:0007669"/>
    <property type="project" value="TreeGrafter"/>
</dbReference>
<feature type="transmembrane region" description="Helical" evidence="6">
    <location>
        <begin position="434"/>
        <end position="456"/>
    </location>
</feature>
<dbReference type="GeneID" id="19298727"/>
<dbReference type="InterPro" id="IPR011701">
    <property type="entry name" value="MFS"/>
</dbReference>
<evidence type="ECO:0000256" key="6">
    <source>
        <dbReference type="SAM" id="Phobius"/>
    </source>
</evidence>
<accession>S7RMY3</accession>
<feature type="transmembrane region" description="Helical" evidence="6">
    <location>
        <begin position="265"/>
        <end position="285"/>
    </location>
</feature>
<dbReference type="HOGENOM" id="CLU_000960_22_0_1"/>